<sequence>MSGAVHQISYDCSTQLVEFAECVSKVSGTRVSEEDLLLSGYRMMALDRSVEVMLQDRGDSKESPIVVILYDDSDYYTARRCKVPSCRASHTTHRCHLCGDEDSDHLPDHCPRSTVLYHQTGHTAAMAIKASGKMRRGLSGMAGPGIYFAETPQHTNEKARGGSGYMVTARVYLGNSKHVYDPCHETYTSLKAVGYDSVTIQGRRTGTEYVVYNWDQVKVLDVSTA</sequence>
<reference evidence="1 2" key="1">
    <citation type="submission" date="2014-11" db="EMBL/GenBank/DDBJ databases">
        <authorList>
            <person name="Zhu J."/>
            <person name="Qi W."/>
            <person name="Song R."/>
        </authorList>
    </citation>
    <scope>NUCLEOTIDE SEQUENCE [LARGE SCALE GENOMIC DNA]</scope>
</reference>
<dbReference type="OrthoDB" id="448495at2759"/>
<dbReference type="Proteomes" id="UP000041254">
    <property type="component" value="Unassembled WGS sequence"/>
</dbReference>
<keyword evidence="2" id="KW-1185">Reference proteome</keyword>
<name>A0A0G4H887_VITBC</name>
<dbReference type="SUPFAM" id="SSF56399">
    <property type="entry name" value="ADP-ribosylation"/>
    <property type="match status" value="1"/>
</dbReference>
<evidence type="ECO:0000313" key="1">
    <source>
        <dbReference type="EMBL" id="CEM40064.1"/>
    </source>
</evidence>
<dbReference type="AlphaFoldDB" id="A0A0G4H887"/>
<dbReference type="Gene3D" id="3.90.228.10">
    <property type="match status" value="1"/>
</dbReference>
<gene>
    <name evidence="1" type="ORF">Vbra_19898</name>
</gene>
<organism evidence="1 2">
    <name type="scientific">Vitrella brassicaformis (strain CCMP3155)</name>
    <dbReference type="NCBI Taxonomy" id="1169540"/>
    <lineage>
        <taxon>Eukaryota</taxon>
        <taxon>Sar</taxon>
        <taxon>Alveolata</taxon>
        <taxon>Colpodellida</taxon>
        <taxon>Vitrellaceae</taxon>
        <taxon>Vitrella</taxon>
    </lineage>
</organism>
<proteinExistence type="predicted"/>
<evidence type="ECO:0000313" key="2">
    <source>
        <dbReference type="Proteomes" id="UP000041254"/>
    </source>
</evidence>
<dbReference type="InParanoid" id="A0A0G4H887"/>
<dbReference type="VEuPathDB" id="CryptoDB:Vbra_19898"/>
<protein>
    <recommendedName>
        <fullName evidence="3">PARP catalytic domain-containing protein</fullName>
    </recommendedName>
</protein>
<evidence type="ECO:0008006" key="3">
    <source>
        <dbReference type="Google" id="ProtNLM"/>
    </source>
</evidence>
<dbReference type="PhylomeDB" id="A0A0G4H887"/>
<accession>A0A0G4H887</accession>
<dbReference type="EMBL" id="CDMY01001064">
    <property type="protein sequence ID" value="CEM40064.1"/>
    <property type="molecule type" value="Genomic_DNA"/>
</dbReference>